<keyword evidence="3" id="KW-1185">Reference proteome</keyword>
<reference evidence="2 3" key="1">
    <citation type="submission" date="2018-01" db="EMBL/GenBank/DDBJ databases">
        <title>Genome characterization of the sugarcane-associated fungus Trichoderma ghanense CCMA-1212 and their application in lignocelulose bioconversion.</title>
        <authorList>
            <person name="Steindorff A.S."/>
            <person name="Mendes T.D."/>
            <person name="Vilela E.S.D."/>
            <person name="Rodrigues D.S."/>
            <person name="Formighieri E.F."/>
            <person name="Melo I.S."/>
            <person name="Favaro L.C.L."/>
        </authorList>
    </citation>
    <scope>NUCLEOTIDE SEQUENCE [LARGE SCALE GENOMIC DNA]</scope>
    <source>
        <strain evidence="2 3">CCMA-1212</strain>
    </source>
</reference>
<feature type="chain" id="PRO_5046367409" description="Hydrophobin" evidence="1">
    <location>
        <begin position="22"/>
        <end position="115"/>
    </location>
</feature>
<keyword evidence="1" id="KW-0732">Signal</keyword>
<accession>A0ABY2GYW6</accession>
<dbReference type="Proteomes" id="UP001642720">
    <property type="component" value="Unassembled WGS sequence"/>
</dbReference>
<feature type="signal peptide" evidence="1">
    <location>
        <begin position="1"/>
        <end position="21"/>
    </location>
</feature>
<evidence type="ECO:0008006" key="4">
    <source>
        <dbReference type="Google" id="ProtNLM"/>
    </source>
</evidence>
<proteinExistence type="predicted"/>
<comment type="caution">
    <text evidence="2">The sequence shown here is derived from an EMBL/GenBank/DDBJ whole genome shotgun (WGS) entry which is preliminary data.</text>
</comment>
<evidence type="ECO:0000313" key="2">
    <source>
        <dbReference type="EMBL" id="TFB01021.1"/>
    </source>
</evidence>
<dbReference type="GeneID" id="300579051"/>
<dbReference type="RefSeq" id="XP_073557222.1">
    <property type="nucleotide sequence ID" value="XM_073704601.1"/>
</dbReference>
<sequence>MRFAMIFTVLSLSLGSMAADAADASNASDAQNWNWDGFLGQLHDLQSIQQLQDLLSLTIGSLATAISPCERVGGTCDTLGSTFCHGATDVAISGLPCRAAAGTPLTGCCWHAPAI</sequence>
<protein>
    <recommendedName>
        <fullName evidence="4">Hydrophobin</fullName>
    </recommendedName>
</protein>
<gene>
    <name evidence="2" type="ORF">CCMA1212_007433</name>
</gene>
<name>A0ABY2GYW6_9HYPO</name>
<organism evidence="2 3">
    <name type="scientific">Trichoderma ghanense</name>
    <dbReference type="NCBI Taxonomy" id="65468"/>
    <lineage>
        <taxon>Eukaryota</taxon>
        <taxon>Fungi</taxon>
        <taxon>Dikarya</taxon>
        <taxon>Ascomycota</taxon>
        <taxon>Pezizomycotina</taxon>
        <taxon>Sordariomycetes</taxon>
        <taxon>Hypocreomycetidae</taxon>
        <taxon>Hypocreales</taxon>
        <taxon>Hypocreaceae</taxon>
        <taxon>Trichoderma</taxon>
    </lineage>
</organism>
<evidence type="ECO:0000313" key="3">
    <source>
        <dbReference type="Proteomes" id="UP001642720"/>
    </source>
</evidence>
<dbReference type="EMBL" id="PPTA01000010">
    <property type="protein sequence ID" value="TFB01021.1"/>
    <property type="molecule type" value="Genomic_DNA"/>
</dbReference>
<evidence type="ECO:0000256" key="1">
    <source>
        <dbReference type="SAM" id="SignalP"/>
    </source>
</evidence>